<protein>
    <submittedName>
        <fullName evidence="2">Uncharacterized protein</fullName>
    </submittedName>
</protein>
<sequence>MTSFQNYPYNNSRNHSFNYTQDNYANEAPGYILTPQPYYYPSQAPTTPQFPVSVPHTPMGSYSMNYYLPQGGAPPPAYYYYSTPQQQQQQSQQHMSTPLSFQQKQHQQSQHSYSKPKNYKRYQKNKSASRNIERGGTYESNNSSQEFNYNIESSTPNGKK</sequence>
<feature type="compositionally biased region" description="Low complexity" evidence="1">
    <location>
        <begin position="78"/>
        <end position="93"/>
    </location>
</feature>
<evidence type="ECO:0000313" key="3">
    <source>
        <dbReference type="Proteomes" id="UP000186136"/>
    </source>
</evidence>
<dbReference type="Proteomes" id="UP000186136">
    <property type="component" value="Unassembled WGS sequence"/>
</dbReference>
<feature type="compositionally biased region" description="Low complexity" evidence="1">
    <location>
        <begin position="102"/>
        <end position="115"/>
    </location>
</feature>
<accession>A0A1Q2YI27</accession>
<gene>
    <name evidence="2" type="ORF">PMKS-002512</name>
</gene>
<proteinExistence type="predicted"/>
<evidence type="ECO:0000313" key="2">
    <source>
        <dbReference type="EMBL" id="GAV29033.1"/>
    </source>
</evidence>
<feature type="region of interest" description="Disordered" evidence="1">
    <location>
        <begin position="75"/>
        <end position="160"/>
    </location>
</feature>
<evidence type="ECO:0000256" key="1">
    <source>
        <dbReference type="SAM" id="MobiDB-lite"/>
    </source>
</evidence>
<dbReference type="EMBL" id="BDGI01000095">
    <property type="protein sequence ID" value="GAV29033.1"/>
    <property type="molecule type" value="Genomic_DNA"/>
</dbReference>
<name>A0A1Q2YI27_9ASCO</name>
<dbReference type="AlphaFoldDB" id="A0A1Q2YI27"/>
<keyword evidence="3" id="KW-1185">Reference proteome</keyword>
<comment type="caution">
    <text evidence="2">The sequence shown here is derived from an EMBL/GenBank/DDBJ whole genome shotgun (WGS) entry which is preliminary data.</text>
</comment>
<organism evidence="2 3">
    <name type="scientific">Pichia membranifaciens</name>
    <dbReference type="NCBI Taxonomy" id="4926"/>
    <lineage>
        <taxon>Eukaryota</taxon>
        <taxon>Fungi</taxon>
        <taxon>Dikarya</taxon>
        <taxon>Ascomycota</taxon>
        <taxon>Saccharomycotina</taxon>
        <taxon>Pichiomycetes</taxon>
        <taxon>Pichiales</taxon>
        <taxon>Pichiaceae</taxon>
        <taxon>Pichia</taxon>
    </lineage>
</organism>
<feature type="compositionally biased region" description="Polar residues" evidence="1">
    <location>
        <begin position="138"/>
        <end position="160"/>
    </location>
</feature>
<reference evidence="2 3" key="1">
    <citation type="submission" date="2016-08" db="EMBL/GenBank/DDBJ databases">
        <title>Whole genome shotgun sequence of Pichia membranifaciens KS47-1.</title>
        <authorList>
            <person name="Konishi M."/>
            <person name="Ishida M."/>
            <person name="Arakawa T."/>
            <person name="Kato Y."/>
            <person name="Horiuchi J."/>
        </authorList>
    </citation>
    <scope>NUCLEOTIDE SEQUENCE [LARGE SCALE GENOMIC DNA]</scope>
    <source>
        <strain evidence="2 3">KS47-1</strain>
    </source>
</reference>